<keyword evidence="6" id="KW-1185">Reference proteome</keyword>
<dbReference type="SMART" id="SM00066">
    <property type="entry name" value="GAL4"/>
    <property type="match status" value="1"/>
</dbReference>
<dbReference type="CDD" id="cd00067">
    <property type="entry name" value="GAL4"/>
    <property type="match status" value="1"/>
</dbReference>
<feature type="domain" description="Zn(2)-C6 fungal-type" evidence="4">
    <location>
        <begin position="16"/>
        <end position="48"/>
    </location>
</feature>
<sequence length="687" mass="76325">MSEGLHPKPMRLGTRSCAECRRRKVRCVFPTERPPCQQCVMRSIPCIAQQSAAQDTGSLGDSSSSGEARLNQRLVEIETNVRDIGASLRMTGASPSLIQLLPARPSTTSSMESYIYAEMGSMAGVGSATYATTCDESDIEDKAFGFQDAPLLTLVRAASMTEEQQFNSPEPITRKKANGPVNSSEFLMLNDDDLFMVLAATEQYWPIWPPWQYGALPPDMPTLHASGVKYAAEFLSRMSRSRSPSIAAKAWFWLSLCIQQAPKALQLSRGEISQETLLALYIKTANELLTSTIRTNDTLDGIEAQLIQQKIYIDMGKPRQAWLIIRRATDEALLLRLHRATEEKEGGREAAVWNEIWRLETTLALILGLPSTIPIPDYNDSRSNSNKPLHVLMHRIQSLTISVVARNQSPQPSYLVTMQISHKLEACRALKPDSWWNDPPQQDQPFTQLYIQQVIKVQFFLITKMLHLPFMLSADAGYEYSRVSAVDASRSLIAAYLGLRSCSKGLFVICESLDFQAFSAGITLLIRLLSLTLGERSSDSDSIVEDWPLIQALTVGLRRTANVMQCNVARQAAEVLDLLTQAARGNYAGPDRYNVVLPYFGKVTISISQGLKTMHWEGLGERQESPQQQPPNPPFGTVEFSANPFDIGYSSGILEGELGGDWSSMSDIDFSFDWTQTLPLTTTTIDN</sequence>
<proteinExistence type="predicted"/>
<evidence type="ECO:0000259" key="4">
    <source>
        <dbReference type="PROSITE" id="PS50048"/>
    </source>
</evidence>
<dbReference type="InterPro" id="IPR036864">
    <property type="entry name" value="Zn2-C6_fun-type_DNA-bd_sf"/>
</dbReference>
<keyword evidence="2" id="KW-0804">Transcription</keyword>
<keyword evidence="1" id="KW-0805">Transcription regulation</keyword>
<dbReference type="InterPro" id="IPR001138">
    <property type="entry name" value="Zn2Cys6_DnaBD"/>
</dbReference>
<name>A0A8H5IRH7_9HYPO</name>
<dbReference type="Pfam" id="PF00172">
    <property type="entry name" value="Zn_clus"/>
    <property type="match status" value="1"/>
</dbReference>
<dbReference type="GO" id="GO:0008270">
    <property type="term" value="F:zinc ion binding"/>
    <property type="evidence" value="ECO:0007669"/>
    <property type="project" value="InterPro"/>
</dbReference>
<dbReference type="PROSITE" id="PS50048">
    <property type="entry name" value="ZN2_CY6_FUNGAL_2"/>
    <property type="match status" value="1"/>
</dbReference>
<keyword evidence="3" id="KW-0539">Nucleus</keyword>
<comment type="caution">
    <text evidence="5">The sequence shown here is derived from an EMBL/GenBank/DDBJ whole genome shotgun (WGS) entry which is preliminary data.</text>
</comment>
<protein>
    <submittedName>
        <fullName evidence="5">N-terminal binuclear Zn cluster-containing protein</fullName>
    </submittedName>
</protein>
<evidence type="ECO:0000256" key="2">
    <source>
        <dbReference type="ARBA" id="ARBA00023163"/>
    </source>
</evidence>
<dbReference type="CDD" id="cd12148">
    <property type="entry name" value="fungal_TF_MHR"/>
    <property type="match status" value="1"/>
</dbReference>
<evidence type="ECO:0000256" key="1">
    <source>
        <dbReference type="ARBA" id="ARBA00023015"/>
    </source>
</evidence>
<dbReference type="PANTHER" id="PTHR47840:SF1">
    <property type="entry name" value="ZN(II)2CYS6 TRANSCRIPTION FACTOR (EUROFUNG)"/>
    <property type="match status" value="1"/>
</dbReference>
<dbReference type="AlphaFoldDB" id="A0A8H5IRH7"/>
<accession>A0A8H5IRH7</accession>
<dbReference type="EMBL" id="JAAOAM010000175">
    <property type="protein sequence ID" value="KAF5541759.1"/>
    <property type="molecule type" value="Genomic_DNA"/>
</dbReference>
<dbReference type="Gene3D" id="4.10.240.10">
    <property type="entry name" value="Zn(2)-C6 fungal-type DNA-binding domain"/>
    <property type="match status" value="1"/>
</dbReference>
<evidence type="ECO:0000313" key="5">
    <source>
        <dbReference type="EMBL" id="KAF5541759.1"/>
    </source>
</evidence>
<organism evidence="5 6">
    <name type="scientific">Fusarium mexicanum</name>
    <dbReference type="NCBI Taxonomy" id="751941"/>
    <lineage>
        <taxon>Eukaryota</taxon>
        <taxon>Fungi</taxon>
        <taxon>Dikarya</taxon>
        <taxon>Ascomycota</taxon>
        <taxon>Pezizomycotina</taxon>
        <taxon>Sordariomycetes</taxon>
        <taxon>Hypocreomycetidae</taxon>
        <taxon>Hypocreales</taxon>
        <taxon>Nectriaceae</taxon>
        <taxon>Fusarium</taxon>
        <taxon>Fusarium fujikuroi species complex</taxon>
    </lineage>
</organism>
<reference evidence="5 6" key="1">
    <citation type="submission" date="2020-05" db="EMBL/GenBank/DDBJ databases">
        <title>Identification and distribution of gene clusters putatively required for synthesis of sphingolipid metabolism inhibitors in phylogenetically diverse species of the filamentous fungus Fusarium.</title>
        <authorList>
            <person name="Kim H.-S."/>
            <person name="Busman M."/>
            <person name="Brown D.W."/>
            <person name="Divon H."/>
            <person name="Uhlig S."/>
            <person name="Proctor R.H."/>
        </authorList>
    </citation>
    <scope>NUCLEOTIDE SEQUENCE [LARGE SCALE GENOMIC DNA]</scope>
    <source>
        <strain evidence="5 6">NRRL 53147</strain>
    </source>
</reference>
<dbReference type="GO" id="GO:0000981">
    <property type="term" value="F:DNA-binding transcription factor activity, RNA polymerase II-specific"/>
    <property type="evidence" value="ECO:0007669"/>
    <property type="project" value="InterPro"/>
</dbReference>
<dbReference type="PROSITE" id="PS00463">
    <property type="entry name" value="ZN2_CY6_FUNGAL_1"/>
    <property type="match status" value="1"/>
</dbReference>
<evidence type="ECO:0000256" key="3">
    <source>
        <dbReference type="ARBA" id="ARBA00023242"/>
    </source>
</evidence>
<dbReference type="SUPFAM" id="SSF57701">
    <property type="entry name" value="Zn2/Cys6 DNA-binding domain"/>
    <property type="match status" value="1"/>
</dbReference>
<gene>
    <name evidence="5" type="ORF">FMEXI_7807</name>
</gene>
<dbReference type="Proteomes" id="UP000522262">
    <property type="component" value="Unassembled WGS sequence"/>
</dbReference>
<dbReference type="PANTHER" id="PTHR47840">
    <property type="entry name" value="ZN(II)2CYS6 TRANSCRIPTION FACTOR (EUROFUNG)-RELATED"/>
    <property type="match status" value="1"/>
</dbReference>
<evidence type="ECO:0000313" key="6">
    <source>
        <dbReference type="Proteomes" id="UP000522262"/>
    </source>
</evidence>